<proteinExistence type="predicted"/>
<reference evidence="3 4" key="1">
    <citation type="submission" date="2021-10" db="EMBL/GenBank/DDBJ databases">
        <title>Anaerobic single-cell dispensing facilitates the cultivation of human gut bacteria.</title>
        <authorList>
            <person name="Afrizal A."/>
        </authorList>
    </citation>
    <scope>NUCLEOTIDE SEQUENCE [LARGE SCALE GENOMIC DNA]</scope>
    <source>
        <strain evidence="3 4">CLA-AA-H244</strain>
    </source>
</reference>
<gene>
    <name evidence="3" type="ORF">LKD45_08510</name>
</gene>
<protein>
    <submittedName>
        <fullName evidence="3">Uncharacterized protein</fullName>
    </submittedName>
</protein>
<accession>A0AAE3DMQ7</accession>
<name>A0AAE3DMQ7_9FIRM</name>
<keyword evidence="4" id="KW-1185">Reference proteome</keyword>
<feature type="region of interest" description="Disordered" evidence="1">
    <location>
        <begin position="1"/>
        <end position="82"/>
    </location>
</feature>
<evidence type="ECO:0000256" key="1">
    <source>
        <dbReference type="SAM" id="MobiDB-lite"/>
    </source>
</evidence>
<dbReference type="AlphaFoldDB" id="A0AAE3DMQ7"/>
<evidence type="ECO:0000313" key="3">
    <source>
        <dbReference type="EMBL" id="MCC2167732.1"/>
    </source>
</evidence>
<dbReference type="EMBL" id="JAJEQF010000018">
    <property type="protein sequence ID" value="MCC2167732.1"/>
    <property type="molecule type" value="Genomic_DNA"/>
</dbReference>
<feature type="compositionally biased region" description="Low complexity" evidence="1">
    <location>
        <begin position="60"/>
        <end position="70"/>
    </location>
</feature>
<keyword evidence="2" id="KW-0472">Membrane</keyword>
<evidence type="ECO:0000256" key="2">
    <source>
        <dbReference type="SAM" id="Phobius"/>
    </source>
</evidence>
<feature type="compositionally biased region" description="Polar residues" evidence="1">
    <location>
        <begin position="22"/>
        <end position="37"/>
    </location>
</feature>
<feature type="transmembrane region" description="Helical" evidence="2">
    <location>
        <begin position="174"/>
        <end position="195"/>
    </location>
</feature>
<dbReference type="RefSeq" id="WP_308728264.1">
    <property type="nucleotide sequence ID" value="NZ_JAJEQF010000018.1"/>
</dbReference>
<feature type="transmembrane region" description="Helical" evidence="2">
    <location>
        <begin position="117"/>
        <end position="135"/>
    </location>
</feature>
<sequence length="200" mass="22303">MMEEEKNNVENSAEPIGDQVADLQSSGDQAPDAQSSAVVPLQPDKPLSGKELRRQKKEAAAAQKAEAAAQKAREKAEAEAQKARQKEESLAAKLQRRQEKKEYRQGVRQERGQEIRLLWHIVEFIMLVTFIVLAIDQVGLYGFLFVWFFIALAAASIVLLLAGLIRAFRKKRAGIMILVSLIGIIGCIAWFIFLVSSKLI</sequence>
<feature type="transmembrane region" description="Helical" evidence="2">
    <location>
        <begin position="141"/>
        <end position="162"/>
    </location>
</feature>
<keyword evidence="2" id="KW-1133">Transmembrane helix</keyword>
<dbReference type="Proteomes" id="UP001199355">
    <property type="component" value="Unassembled WGS sequence"/>
</dbReference>
<comment type="caution">
    <text evidence="3">The sequence shown here is derived from an EMBL/GenBank/DDBJ whole genome shotgun (WGS) entry which is preliminary data.</text>
</comment>
<keyword evidence="2" id="KW-0812">Transmembrane</keyword>
<evidence type="ECO:0000313" key="4">
    <source>
        <dbReference type="Proteomes" id="UP001199355"/>
    </source>
</evidence>
<feature type="compositionally biased region" description="Basic and acidic residues" evidence="1">
    <location>
        <begin position="71"/>
        <end position="82"/>
    </location>
</feature>
<organism evidence="3 4">
    <name type="scientific">Gallintestinimicrobium propionicum</name>
    <dbReference type="NCBI Taxonomy" id="2981770"/>
    <lineage>
        <taxon>Bacteria</taxon>
        <taxon>Bacillati</taxon>
        <taxon>Bacillota</taxon>
        <taxon>Clostridia</taxon>
        <taxon>Lachnospirales</taxon>
        <taxon>Lachnospiraceae</taxon>
        <taxon>Gallintestinimicrobium</taxon>
    </lineage>
</organism>